<dbReference type="AlphaFoldDB" id="A0AAV4SLM0"/>
<name>A0AAV4SLM0_CAEEX</name>
<dbReference type="EMBL" id="BPLR01009894">
    <property type="protein sequence ID" value="GIY35333.1"/>
    <property type="molecule type" value="Genomic_DNA"/>
</dbReference>
<reference evidence="1 2" key="1">
    <citation type="submission" date="2021-06" db="EMBL/GenBank/DDBJ databases">
        <title>Caerostris extrusa draft genome.</title>
        <authorList>
            <person name="Kono N."/>
            <person name="Arakawa K."/>
        </authorList>
    </citation>
    <scope>NUCLEOTIDE SEQUENCE [LARGE SCALE GENOMIC DNA]</scope>
</reference>
<proteinExistence type="predicted"/>
<accession>A0AAV4SLM0</accession>
<keyword evidence="2" id="KW-1185">Reference proteome</keyword>
<sequence>MLYDGLFFSCVYKPVASLKNLYSAELLSLSALRCFKRNNQKEQNTRPCCDVWKPLRRHVPTAISLFRIFQKRLNVPSEAKHQEGIERFPEEKGS</sequence>
<gene>
    <name evidence="1" type="ORF">CEXT_609281</name>
</gene>
<evidence type="ECO:0000313" key="2">
    <source>
        <dbReference type="Proteomes" id="UP001054945"/>
    </source>
</evidence>
<evidence type="ECO:0000313" key="1">
    <source>
        <dbReference type="EMBL" id="GIY35333.1"/>
    </source>
</evidence>
<organism evidence="1 2">
    <name type="scientific">Caerostris extrusa</name>
    <name type="common">Bark spider</name>
    <name type="synonym">Caerostris bankana</name>
    <dbReference type="NCBI Taxonomy" id="172846"/>
    <lineage>
        <taxon>Eukaryota</taxon>
        <taxon>Metazoa</taxon>
        <taxon>Ecdysozoa</taxon>
        <taxon>Arthropoda</taxon>
        <taxon>Chelicerata</taxon>
        <taxon>Arachnida</taxon>
        <taxon>Araneae</taxon>
        <taxon>Araneomorphae</taxon>
        <taxon>Entelegynae</taxon>
        <taxon>Araneoidea</taxon>
        <taxon>Araneidae</taxon>
        <taxon>Caerostris</taxon>
    </lineage>
</organism>
<comment type="caution">
    <text evidence="1">The sequence shown here is derived from an EMBL/GenBank/DDBJ whole genome shotgun (WGS) entry which is preliminary data.</text>
</comment>
<dbReference type="Proteomes" id="UP001054945">
    <property type="component" value="Unassembled WGS sequence"/>
</dbReference>
<protein>
    <submittedName>
        <fullName evidence="1">Uncharacterized protein</fullName>
    </submittedName>
</protein>